<reference evidence="1" key="1">
    <citation type="submission" date="2022-04" db="EMBL/GenBank/DDBJ databases">
        <title>Tomato heritable bacteria conferring resistance against bacterial wilt.</title>
        <authorList>
            <person name="Yin J."/>
        </authorList>
    </citation>
    <scope>NUCLEOTIDE SEQUENCE</scope>
    <source>
        <strain evidence="1">Cra20</strain>
    </source>
</reference>
<sequence>MSPLVVQITDAGLAAIQALSGTDKVVISEMGLSSTPFTAAPTLTALPGEFKRISSVAGDEVAPTITHLTAYDTSTDVWVATGLGLYLDDGTLFAVFSDDTAIISKAGPSFALIACDIAFSTDLAASISFGQPIFTVPPATTETRGIVELATEEEAQQGLDDQRALTPATAVELLRSFLPVGFTALWSGTEATVPAGWAICDGREVERSDGTGTIITPDWTDRVPVGAGGDRAVGDLFGATEKTVNSAAGGAHTPTGKLQAGQTTESKVTGITLNTPIDNGTAQGGTGARVVSVAVNDPGHVHNLGELPLTMQQVPAHQHAVTVDVTQPSVALYFIMRV</sequence>
<dbReference type="SUPFAM" id="SSF88874">
    <property type="entry name" value="Receptor-binding domain of short tail fibre protein gp12"/>
    <property type="match status" value="1"/>
</dbReference>
<name>A0ABU3N402_9SPHN</name>
<evidence type="ECO:0000313" key="1">
    <source>
        <dbReference type="EMBL" id="MDT8758236.1"/>
    </source>
</evidence>
<comment type="caution">
    <text evidence="1">The sequence shown here is derived from an EMBL/GenBank/DDBJ whole genome shotgun (WGS) entry which is preliminary data.</text>
</comment>
<dbReference type="EMBL" id="JALMLT010000001">
    <property type="protein sequence ID" value="MDT8758236.1"/>
    <property type="molecule type" value="Genomic_DNA"/>
</dbReference>
<accession>A0ABU3N402</accession>
<protein>
    <submittedName>
        <fullName evidence="1">Phage tail protein</fullName>
    </submittedName>
</protein>
<organism evidence="1">
    <name type="scientific">Sphingomonas psychrotolerans</name>
    <dbReference type="NCBI Taxonomy" id="1327635"/>
    <lineage>
        <taxon>Bacteria</taxon>
        <taxon>Pseudomonadati</taxon>
        <taxon>Pseudomonadota</taxon>
        <taxon>Alphaproteobacteria</taxon>
        <taxon>Sphingomonadales</taxon>
        <taxon>Sphingomonadaceae</taxon>
        <taxon>Sphingomonas</taxon>
    </lineage>
</organism>
<proteinExistence type="predicted"/>
<gene>
    <name evidence="1" type="ORF">MZO42_05960</name>
</gene>